<accession>A0ABQ7MUF3</accession>
<evidence type="ECO:0000256" key="5">
    <source>
        <dbReference type="SAM" id="MobiDB-lite"/>
    </source>
</evidence>
<evidence type="ECO:0000259" key="7">
    <source>
        <dbReference type="PROSITE" id="PS50008"/>
    </source>
</evidence>
<dbReference type="EMBL" id="JADBGQ010000004">
    <property type="protein sequence ID" value="KAG5402245.1"/>
    <property type="molecule type" value="Genomic_DNA"/>
</dbReference>
<dbReference type="CDD" id="cd00275">
    <property type="entry name" value="C2_PLC_like"/>
    <property type="match status" value="1"/>
</dbReference>
<dbReference type="Gene3D" id="2.60.40.150">
    <property type="entry name" value="C2 domain"/>
    <property type="match status" value="1"/>
</dbReference>
<proteinExistence type="predicted"/>
<dbReference type="Gene3D" id="1.10.238.10">
    <property type="entry name" value="EF-hand"/>
    <property type="match status" value="1"/>
</dbReference>
<dbReference type="SMART" id="SM00148">
    <property type="entry name" value="PLCXc"/>
    <property type="match status" value="1"/>
</dbReference>
<dbReference type="SUPFAM" id="SSF51695">
    <property type="entry name" value="PLC-like phosphodiesterases"/>
    <property type="match status" value="1"/>
</dbReference>
<feature type="domain" description="C2" evidence="6">
    <location>
        <begin position="476"/>
        <end position="605"/>
    </location>
</feature>
<dbReference type="InterPro" id="IPR035892">
    <property type="entry name" value="C2_domain_sf"/>
</dbReference>
<dbReference type="InterPro" id="IPR000909">
    <property type="entry name" value="PLipase_C_PInositol-sp_X_dom"/>
</dbReference>
<dbReference type="Proteomes" id="UP000823674">
    <property type="component" value="Chromosome A04"/>
</dbReference>
<dbReference type="PRINTS" id="PR00390">
    <property type="entry name" value="PHPHLIPASEC"/>
</dbReference>
<keyword evidence="4" id="KW-0442">Lipid degradation</keyword>
<dbReference type="Pfam" id="PF00388">
    <property type="entry name" value="PI-PLC-X"/>
    <property type="match status" value="1"/>
</dbReference>
<evidence type="ECO:0000259" key="6">
    <source>
        <dbReference type="PROSITE" id="PS50004"/>
    </source>
</evidence>
<organism evidence="8 9">
    <name type="scientific">Brassica rapa subsp. trilocularis</name>
    <dbReference type="NCBI Taxonomy" id="1813537"/>
    <lineage>
        <taxon>Eukaryota</taxon>
        <taxon>Viridiplantae</taxon>
        <taxon>Streptophyta</taxon>
        <taxon>Embryophyta</taxon>
        <taxon>Tracheophyta</taxon>
        <taxon>Spermatophyta</taxon>
        <taxon>Magnoliopsida</taxon>
        <taxon>eudicotyledons</taxon>
        <taxon>Gunneridae</taxon>
        <taxon>Pentapetalae</taxon>
        <taxon>rosids</taxon>
        <taxon>malvids</taxon>
        <taxon>Brassicales</taxon>
        <taxon>Brassicaceae</taxon>
        <taxon>Brassiceae</taxon>
        <taxon>Brassica</taxon>
    </lineage>
</organism>
<dbReference type="PROSITE" id="PS50008">
    <property type="entry name" value="PIPLC_Y_DOMAIN"/>
    <property type="match status" value="1"/>
</dbReference>
<dbReference type="SMART" id="SM00239">
    <property type="entry name" value="C2"/>
    <property type="match status" value="1"/>
</dbReference>
<dbReference type="InterPro" id="IPR017946">
    <property type="entry name" value="PLC-like_Pdiesterase_TIM-brl"/>
</dbReference>
<dbReference type="CDD" id="cd08599">
    <property type="entry name" value="PI-PLCc_plant"/>
    <property type="match status" value="1"/>
</dbReference>
<dbReference type="InterPro" id="IPR000008">
    <property type="entry name" value="C2_dom"/>
</dbReference>
<sequence>MGKEKKTESHSNGSYNYKMFKCFNRKFKINEVQPTNDVRDAFCKFSVGGGGGGGDGDRSSGVMGAEQLCSFLDDHQVHSVTTVAEAQRLIDEVIRRRHHVTRFTRHGLDLDDFFNFLFYDDLNPPIKSHVHQDMTAPLSHYFIYTGHNSYLTGNQLSSDCSEVPVIKALQRGVRVIELDLWPNSTGTDINVLHGRTLTTPVPLIKCLKSIRDYAFSSSPYPVIITLEDHLTADLQAKVAEMATKIFGQMLYYPESDSLEEFPSPASLLHRIIISTKPPKEYLESRNPLVKQKDNSNVSPSSEEETPEKEEIQTLESMLSYDDYETKSDSDQQEEEEEASEEQKPVYKRLITIHAGKPKGSVKEEMKVAVDKVRRLSLSEQELDRTCSSNSQDVVRFTQKNLLRIYPKGTRINSSNYKPLIGWTHGAQMIAFNMQGYGKSLWMMHGMFRANGGCGYVKKPNFLMKKGFHEEVFDPRKKLPVKETLKASQQQFNNTIKDVKVYMGDGWRLDFSHTHFDAYSPPDFYTKMFIVGVPADNAKRKTKIIEDNWYPIWDEEFSFPLTVPELALLRIEVREYDMSEKDDFGGQTCLPVSELRPGIRSVPLYDKKGEKMKSVRLLMRFIFE</sequence>
<evidence type="ECO:0000313" key="9">
    <source>
        <dbReference type="Proteomes" id="UP000823674"/>
    </source>
</evidence>
<evidence type="ECO:0000256" key="3">
    <source>
        <dbReference type="ARBA" id="ARBA00023224"/>
    </source>
</evidence>
<evidence type="ECO:0000313" key="8">
    <source>
        <dbReference type="EMBL" id="KAG5402245.1"/>
    </source>
</evidence>
<evidence type="ECO:0000256" key="4">
    <source>
        <dbReference type="RuleBase" id="RU361133"/>
    </source>
</evidence>
<dbReference type="SUPFAM" id="SSF49562">
    <property type="entry name" value="C2 domain (Calcium/lipid-binding domain, CaLB)"/>
    <property type="match status" value="1"/>
</dbReference>
<comment type="caution">
    <text evidence="8">The sequence shown here is derived from an EMBL/GenBank/DDBJ whole genome shotgun (WGS) entry which is preliminary data.</text>
</comment>
<keyword evidence="4" id="KW-0378">Hydrolase</keyword>
<dbReference type="Pfam" id="PF00387">
    <property type="entry name" value="PI-PLC-Y"/>
    <property type="match status" value="1"/>
</dbReference>
<reference evidence="8 9" key="1">
    <citation type="submission" date="2021-03" db="EMBL/GenBank/DDBJ databases">
        <authorList>
            <person name="King G.J."/>
            <person name="Bancroft I."/>
            <person name="Baten A."/>
            <person name="Bloomfield J."/>
            <person name="Borpatragohain P."/>
            <person name="He Z."/>
            <person name="Irish N."/>
            <person name="Irwin J."/>
            <person name="Liu K."/>
            <person name="Mauleon R.P."/>
            <person name="Moore J."/>
            <person name="Morris R."/>
            <person name="Ostergaard L."/>
            <person name="Wang B."/>
            <person name="Wells R."/>
        </authorList>
    </citation>
    <scope>NUCLEOTIDE SEQUENCE [LARGE SCALE GENOMIC DNA]</scope>
    <source>
        <strain evidence="8">R-o-18</strain>
        <tissue evidence="8">Leaf</tissue>
    </source>
</reference>
<dbReference type="Gene3D" id="3.20.20.190">
    <property type="entry name" value="Phosphatidylinositol (PI) phosphodiesterase"/>
    <property type="match status" value="1"/>
</dbReference>
<dbReference type="InterPro" id="IPR001711">
    <property type="entry name" value="PLipase_C_Pinositol-sp_Y"/>
</dbReference>
<gene>
    <name evidence="8" type="primary">A04p036120.1_BraROA</name>
    <name evidence="8" type="ORF">IGI04_016852</name>
</gene>
<dbReference type="PANTHER" id="PTHR10336:SF101">
    <property type="entry name" value="PHOSPHOINOSITIDE PHOSPHOLIPASE C 6"/>
    <property type="match status" value="1"/>
</dbReference>
<dbReference type="SMART" id="SM00149">
    <property type="entry name" value="PLCYc"/>
    <property type="match status" value="1"/>
</dbReference>
<dbReference type="Pfam" id="PF00168">
    <property type="entry name" value="C2"/>
    <property type="match status" value="1"/>
</dbReference>
<dbReference type="PROSITE" id="PS50007">
    <property type="entry name" value="PIPLC_X_DOMAIN"/>
    <property type="match status" value="1"/>
</dbReference>
<keyword evidence="3" id="KW-0807">Transducer</keyword>
<comment type="subcellular location">
    <subcellularLocation>
        <location evidence="2">Cell membrane</location>
        <topology evidence="2">Peripheral membrane protein</topology>
    </subcellularLocation>
</comment>
<keyword evidence="4" id="KW-0443">Lipid metabolism</keyword>
<evidence type="ECO:0000256" key="2">
    <source>
        <dbReference type="ARBA" id="ARBA00004202"/>
    </source>
</evidence>
<dbReference type="InterPro" id="IPR011992">
    <property type="entry name" value="EF-hand-dom_pair"/>
</dbReference>
<dbReference type="EC" id="3.1.4.11" evidence="4"/>
<feature type="compositionally biased region" description="Acidic residues" evidence="5">
    <location>
        <begin position="330"/>
        <end position="339"/>
    </location>
</feature>
<dbReference type="InterPro" id="IPR001192">
    <property type="entry name" value="PI-PLC_fam"/>
</dbReference>
<comment type="catalytic activity">
    <reaction evidence="1 4">
        <text>a 1,2-diacyl-sn-glycero-3-phospho-(1D-myo-inositol-4,5-bisphosphate) + H2O = 1D-myo-inositol 1,4,5-trisphosphate + a 1,2-diacyl-sn-glycerol + H(+)</text>
        <dbReference type="Rhea" id="RHEA:33179"/>
        <dbReference type="ChEBI" id="CHEBI:15377"/>
        <dbReference type="ChEBI" id="CHEBI:15378"/>
        <dbReference type="ChEBI" id="CHEBI:17815"/>
        <dbReference type="ChEBI" id="CHEBI:58456"/>
        <dbReference type="ChEBI" id="CHEBI:203600"/>
        <dbReference type="EC" id="3.1.4.11"/>
    </reaction>
</comment>
<feature type="region of interest" description="Disordered" evidence="5">
    <location>
        <begin position="284"/>
        <end position="347"/>
    </location>
</feature>
<evidence type="ECO:0000256" key="1">
    <source>
        <dbReference type="ARBA" id="ARBA00001195"/>
    </source>
</evidence>
<dbReference type="PROSITE" id="PS50004">
    <property type="entry name" value="C2"/>
    <property type="match status" value="1"/>
</dbReference>
<name>A0ABQ7MUF3_BRACM</name>
<dbReference type="PANTHER" id="PTHR10336">
    <property type="entry name" value="PHOSPHOINOSITIDE-SPECIFIC PHOSPHOLIPASE C FAMILY PROTEIN"/>
    <property type="match status" value="1"/>
</dbReference>
<dbReference type="SUPFAM" id="SSF47473">
    <property type="entry name" value="EF-hand"/>
    <property type="match status" value="1"/>
</dbReference>
<keyword evidence="9" id="KW-1185">Reference proteome</keyword>
<protein>
    <recommendedName>
        <fullName evidence="4">Phosphoinositide phospholipase C</fullName>
        <ecNumber evidence="4">3.1.4.11</ecNumber>
    </recommendedName>
</protein>
<feature type="domain" description="PI-PLC Y-box" evidence="7">
    <location>
        <begin position="376"/>
        <end position="462"/>
    </location>
</feature>